<protein>
    <recommendedName>
        <fullName evidence="4">Putative gamma-glutamylcyclotransferase</fullName>
    </recommendedName>
</protein>
<dbReference type="AlphaFoldDB" id="A0A8T0H8U7"/>
<comment type="function">
    <text evidence="1">Putative gamma-glutamylcyclotransferase.</text>
</comment>
<dbReference type="GO" id="GO:0016740">
    <property type="term" value="F:transferase activity"/>
    <property type="evidence" value="ECO:0007669"/>
    <property type="project" value="UniProtKB-KW"/>
</dbReference>
<dbReference type="CDD" id="cd06661">
    <property type="entry name" value="GGCT_like"/>
    <property type="match status" value="1"/>
</dbReference>
<dbReference type="InterPro" id="IPR013024">
    <property type="entry name" value="GGCT-like"/>
</dbReference>
<dbReference type="EMBL" id="CM026428">
    <property type="protein sequence ID" value="KAG0567833.1"/>
    <property type="molecule type" value="Genomic_DNA"/>
</dbReference>
<dbReference type="Pfam" id="PF06094">
    <property type="entry name" value="GGACT"/>
    <property type="match status" value="1"/>
</dbReference>
<sequence>MAATVVRNAFVYGSLLAPEVLTVLLQRVPRSSPAVVHDYHRYSIKNRIYPAVLPKKGDKVFGKVLFDLSEQELHILDRFEDIEYTKLIVSPLTLRAHENDSKVVDSAPNNEAQEINGVDTLENGLTLPNDQTGNMLLGNNTIEISPGHSVELGLATEVPAYMYIWAKQGDPDLFGDWDYELWRANHLQTFLRTDSGFSGSRSNSAS</sequence>
<comment type="caution">
    <text evidence="6">The sequence shown here is derived from an EMBL/GenBank/DDBJ whole genome shotgun (WGS) entry which is preliminary data.</text>
</comment>
<dbReference type="InterPro" id="IPR045038">
    <property type="entry name" value="AIG2-like"/>
</dbReference>
<dbReference type="InterPro" id="IPR009288">
    <property type="entry name" value="AIG2-like_dom"/>
</dbReference>
<organism evidence="6 7">
    <name type="scientific">Ceratodon purpureus</name>
    <name type="common">Fire moss</name>
    <name type="synonym">Dicranum purpureum</name>
    <dbReference type="NCBI Taxonomy" id="3225"/>
    <lineage>
        <taxon>Eukaryota</taxon>
        <taxon>Viridiplantae</taxon>
        <taxon>Streptophyta</taxon>
        <taxon>Embryophyta</taxon>
        <taxon>Bryophyta</taxon>
        <taxon>Bryophytina</taxon>
        <taxon>Bryopsida</taxon>
        <taxon>Dicranidae</taxon>
        <taxon>Pseudoditrichales</taxon>
        <taxon>Ditrichaceae</taxon>
        <taxon>Ceratodon</taxon>
    </lineage>
</organism>
<evidence type="ECO:0000256" key="3">
    <source>
        <dbReference type="ARBA" id="ARBA00022679"/>
    </source>
</evidence>
<evidence type="ECO:0000256" key="4">
    <source>
        <dbReference type="ARBA" id="ARBA00030602"/>
    </source>
</evidence>
<dbReference type="InterPro" id="IPR036568">
    <property type="entry name" value="GGCT-like_sf"/>
</dbReference>
<evidence type="ECO:0000313" key="7">
    <source>
        <dbReference type="Proteomes" id="UP000822688"/>
    </source>
</evidence>
<accession>A0A8T0H8U7</accession>
<evidence type="ECO:0000313" key="6">
    <source>
        <dbReference type="EMBL" id="KAG0567833.1"/>
    </source>
</evidence>
<evidence type="ECO:0000256" key="2">
    <source>
        <dbReference type="ARBA" id="ARBA00008861"/>
    </source>
</evidence>
<name>A0A8T0H8U7_CERPU</name>
<evidence type="ECO:0000259" key="5">
    <source>
        <dbReference type="Pfam" id="PF06094"/>
    </source>
</evidence>
<proteinExistence type="inferred from homology"/>
<gene>
    <name evidence="6" type="ORF">KC19_7G165100</name>
</gene>
<dbReference type="SUPFAM" id="SSF110857">
    <property type="entry name" value="Gamma-glutamyl cyclotransferase-like"/>
    <property type="match status" value="1"/>
</dbReference>
<dbReference type="PANTHER" id="PTHR31544:SF2">
    <property type="entry name" value="AIG2-LIKE PROTEIN D"/>
    <property type="match status" value="1"/>
</dbReference>
<feature type="domain" description="Gamma-glutamylcyclotransferase AIG2-like" evidence="5">
    <location>
        <begin position="10"/>
        <end position="87"/>
    </location>
</feature>
<dbReference type="Gene3D" id="3.10.490.10">
    <property type="entry name" value="Gamma-glutamyl cyclotransferase-like"/>
    <property type="match status" value="1"/>
</dbReference>
<evidence type="ECO:0000256" key="1">
    <source>
        <dbReference type="ARBA" id="ARBA00002782"/>
    </source>
</evidence>
<dbReference type="Gene3D" id="6.10.250.210">
    <property type="match status" value="1"/>
</dbReference>
<keyword evidence="7" id="KW-1185">Reference proteome</keyword>
<dbReference type="PANTHER" id="PTHR31544">
    <property type="entry name" value="AIG2-LIKE PROTEIN D"/>
    <property type="match status" value="1"/>
</dbReference>
<comment type="similarity">
    <text evidence="2">Belongs to the gamma-glutamylcyclotransferase family.</text>
</comment>
<dbReference type="Proteomes" id="UP000822688">
    <property type="component" value="Chromosome 7"/>
</dbReference>
<keyword evidence="3" id="KW-0808">Transferase</keyword>
<reference evidence="6" key="1">
    <citation type="submission" date="2020-06" db="EMBL/GenBank/DDBJ databases">
        <title>WGS assembly of Ceratodon purpureus strain R40.</title>
        <authorList>
            <person name="Carey S.B."/>
            <person name="Jenkins J."/>
            <person name="Shu S."/>
            <person name="Lovell J.T."/>
            <person name="Sreedasyam A."/>
            <person name="Maumus F."/>
            <person name="Tiley G.P."/>
            <person name="Fernandez-Pozo N."/>
            <person name="Barry K."/>
            <person name="Chen C."/>
            <person name="Wang M."/>
            <person name="Lipzen A."/>
            <person name="Daum C."/>
            <person name="Saski C.A."/>
            <person name="Payton A.C."/>
            <person name="Mcbreen J.C."/>
            <person name="Conrad R.E."/>
            <person name="Kollar L.M."/>
            <person name="Olsson S."/>
            <person name="Huttunen S."/>
            <person name="Landis J.B."/>
            <person name="Wickett N.J."/>
            <person name="Johnson M.G."/>
            <person name="Rensing S.A."/>
            <person name="Grimwood J."/>
            <person name="Schmutz J."/>
            <person name="Mcdaniel S.F."/>
        </authorList>
    </citation>
    <scope>NUCLEOTIDE SEQUENCE</scope>
    <source>
        <strain evidence="6">R40</strain>
    </source>
</reference>